<dbReference type="PANTHER" id="PTHR43420:SF44">
    <property type="entry name" value="ACETYLTRANSFERASE YPEA"/>
    <property type="match status" value="1"/>
</dbReference>
<gene>
    <name evidence="4" type="ORF">O6R05_01200</name>
</gene>
<dbReference type="EMBL" id="CP115667">
    <property type="protein sequence ID" value="WBW50205.1"/>
    <property type="molecule type" value="Genomic_DNA"/>
</dbReference>
<keyword evidence="2 4" id="KW-0012">Acyltransferase</keyword>
<sequence>MLRKATEADLDQLTALEAEAFSESYSHEMLRDLIRDPKRHCVVAEEGSVLGYILVDYTWDVTLERIAVFKAARERGIGSVLMQALPDEVAVTLEVSAHNTAALKLYHAFGFTREGVRKNYYGDGDDAYILWRNYERISF</sequence>
<name>A0ABY7QVC6_9FIRM</name>
<evidence type="ECO:0000313" key="5">
    <source>
        <dbReference type="Proteomes" id="UP001210339"/>
    </source>
</evidence>
<dbReference type="InterPro" id="IPR000182">
    <property type="entry name" value="GNAT_dom"/>
</dbReference>
<dbReference type="Proteomes" id="UP001210339">
    <property type="component" value="Chromosome"/>
</dbReference>
<dbReference type="Pfam" id="PF00583">
    <property type="entry name" value="Acetyltransf_1"/>
    <property type="match status" value="1"/>
</dbReference>
<dbReference type="InterPro" id="IPR050680">
    <property type="entry name" value="YpeA/RimI_acetyltransf"/>
</dbReference>
<evidence type="ECO:0000256" key="2">
    <source>
        <dbReference type="ARBA" id="ARBA00023315"/>
    </source>
</evidence>
<dbReference type="PROSITE" id="PS51186">
    <property type="entry name" value="GNAT"/>
    <property type="match status" value="1"/>
</dbReference>
<dbReference type="SUPFAM" id="SSF55729">
    <property type="entry name" value="Acyl-CoA N-acyltransferases (Nat)"/>
    <property type="match status" value="1"/>
</dbReference>
<dbReference type="InterPro" id="IPR016181">
    <property type="entry name" value="Acyl_CoA_acyltransferase"/>
</dbReference>
<dbReference type="CDD" id="cd04301">
    <property type="entry name" value="NAT_SF"/>
    <property type="match status" value="1"/>
</dbReference>
<accession>A0ABY7QVC6</accession>
<feature type="domain" description="N-acetyltransferase" evidence="3">
    <location>
        <begin position="1"/>
        <end position="135"/>
    </location>
</feature>
<evidence type="ECO:0000259" key="3">
    <source>
        <dbReference type="PROSITE" id="PS51186"/>
    </source>
</evidence>
<organism evidence="4 5">
    <name type="scientific">Peptoniphilus equinus</name>
    <dbReference type="NCBI Taxonomy" id="3016343"/>
    <lineage>
        <taxon>Bacteria</taxon>
        <taxon>Bacillati</taxon>
        <taxon>Bacillota</taxon>
        <taxon>Tissierellia</taxon>
        <taxon>Tissierellales</taxon>
        <taxon>Peptoniphilaceae</taxon>
        <taxon>Peptoniphilus</taxon>
    </lineage>
</organism>
<dbReference type="EC" id="2.3.1.-" evidence="4"/>
<keyword evidence="1 4" id="KW-0808">Transferase</keyword>
<dbReference type="GO" id="GO:0016746">
    <property type="term" value="F:acyltransferase activity"/>
    <property type="evidence" value="ECO:0007669"/>
    <property type="project" value="UniProtKB-KW"/>
</dbReference>
<reference evidence="4 5" key="1">
    <citation type="submission" date="2023-01" db="EMBL/GenBank/DDBJ databases">
        <authorList>
            <person name="Lee S.H."/>
            <person name="Jung H.S."/>
            <person name="Yun J.U."/>
        </authorList>
    </citation>
    <scope>NUCLEOTIDE SEQUENCE [LARGE SCALE GENOMIC DNA]</scope>
    <source>
        <strain evidence="4 5">CBA3646</strain>
    </source>
</reference>
<dbReference type="RefSeq" id="WP_271191736.1">
    <property type="nucleotide sequence ID" value="NZ_CP115667.1"/>
</dbReference>
<proteinExistence type="predicted"/>
<protein>
    <submittedName>
        <fullName evidence="4">GNAT family N-acetyltransferase</fullName>
        <ecNumber evidence="4">2.3.1.-</ecNumber>
    </submittedName>
</protein>
<dbReference type="Gene3D" id="3.40.630.30">
    <property type="match status" value="1"/>
</dbReference>
<dbReference type="PANTHER" id="PTHR43420">
    <property type="entry name" value="ACETYLTRANSFERASE"/>
    <property type="match status" value="1"/>
</dbReference>
<evidence type="ECO:0000256" key="1">
    <source>
        <dbReference type="ARBA" id="ARBA00022679"/>
    </source>
</evidence>
<keyword evidence="5" id="KW-1185">Reference proteome</keyword>
<evidence type="ECO:0000313" key="4">
    <source>
        <dbReference type="EMBL" id="WBW50205.1"/>
    </source>
</evidence>